<protein>
    <recommendedName>
        <fullName evidence="4">Tudor domain-containing protein</fullName>
    </recommendedName>
</protein>
<dbReference type="SMART" id="SM00333">
    <property type="entry name" value="TUDOR"/>
    <property type="match status" value="1"/>
</dbReference>
<keyword evidence="2" id="KW-0539">Nucleus</keyword>
<feature type="region of interest" description="Disordered" evidence="3">
    <location>
        <begin position="133"/>
        <end position="203"/>
    </location>
</feature>
<evidence type="ECO:0000313" key="5">
    <source>
        <dbReference type="EMBL" id="CAE0539530.1"/>
    </source>
</evidence>
<gene>
    <name evidence="5" type="ORF">EHUX00137_LOCUS11015</name>
</gene>
<sequence length="222" mass="24498">MLEGPDLVGKRVRVYWPDDKKWYSGQVKAFDSVTLEHLVRYDDGEERQECLTGLEPLQWELLLPAAAAASSTRAATMLRSAPREADPETLATRLAAAEGLTLVPANNEVGYRGVSPSRALPKPLLLMHGFSARRSQPKRRPKGRLGGTNILGRGGPGRRTTETLASHGATCPSRPSFVRAPQRTRTAKPSAVLPPPSSRRRLRTATWRRCARRLRRHPGEGL</sequence>
<dbReference type="GO" id="GO:0005634">
    <property type="term" value="C:nucleus"/>
    <property type="evidence" value="ECO:0007669"/>
    <property type="project" value="UniProtKB-SubCell"/>
</dbReference>
<evidence type="ECO:0000256" key="3">
    <source>
        <dbReference type="SAM" id="MobiDB-lite"/>
    </source>
</evidence>
<dbReference type="AlphaFoldDB" id="A0A7S3RZ98"/>
<dbReference type="GO" id="GO:0006281">
    <property type="term" value="P:DNA repair"/>
    <property type="evidence" value="ECO:0007669"/>
    <property type="project" value="TreeGrafter"/>
</dbReference>
<dbReference type="CDD" id="cd20404">
    <property type="entry name" value="Tudor_Agenet_AtEML-like"/>
    <property type="match status" value="1"/>
</dbReference>
<dbReference type="GO" id="GO:0007064">
    <property type="term" value="P:mitotic sister chromatid cohesion"/>
    <property type="evidence" value="ECO:0007669"/>
    <property type="project" value="InterPro"/>
</dbReference>
<dbReference type="SUPFAM" id="SSF63748">
    <property type="entry name" value="Tudor/PWWP/MBT"/>
    <property type="match status" value="1"/>
</dbReference>
<dbReference type="Gene3D" id="2.30.30.140">
    <property type="match status" value="1"/>
</dbReference>
<evidence type="ECO:0000256" key="1">
    <source>
        <dbReference type="ARBA" id="ARBA00004123"/>
    </source>
</evidence>
<proteinExistence type="predicted"/>
<dbReference type="InterPro" id="IPR039776">
    <property type="entry name" value="Pds5"/>
</dbReference>
<reference evidence="5" key="1">
    <citation type="submission" date="2021-01" db="EMBL/GenBank/DDBJ databases">
        <authorList>
            <person name="Corre E."/>
            <person name="Pelletier E."/>
            <person name="Niang G."/>
            <person name="Scheremetjew M."/>
            <person name="Finn R."/>
            <person name="Kale V."/>
            <person name="Holt S."/>
            <person name="Cochrane G."/>
            <person name="Meng A."/>
            <person name="Brown T."/>
            <person name="Cohen L."/>
        </authorList>
    </citation>
    <scope>NUCLEOTIDE SEQUENCE</scope>
    <source>
        <strain evidence="5">379</strain>
    </source>
</reference>
<dbReference type="EMBL" id="HBIR01014878">
    <property type="protein sequence ID" value="CAE0539530.1"/>
    <property type="molecule type" value="Transcribed_RNA"/>
</dbReference>
<dbReference type="PANTHER" id="PTHR12663:SF0">
    <property type="entry name" value="PRECOCIOUS DISSOCIATION OF SISTERS 5, ISOFORM A"/>
    <property type="match status" value="1"/>
</dbReference>
<dbReference type="InterPro" id="IPR002999">
    <property type="entry name" value="Tudor"/>
</dbReference>
<feature type="domain" description="Tudor" evidence="4">
    <location>
        <begin position="4"/>
        <end position="63"/>
    </location>
</feature>
<dbReference type="PANTHER" id="PTHR12663">
    <property type="entry name" value="ANDROGEN INDUCED INHIBITOR OF PROLIFERATION AS3 / PDS5-RELATED"/>
    <property type="match status" value="1"/>
</dbReference>
<accession>A0A7S3RZ98</accession>
<evidence type="ECO:0000259" key="4">
    <source>
        <dbReference type="SMART" id="SM00333"/>
    </source>
</evidence>
<dbReference type="GO" id="GO:0000785">
    <property type="term" value="C:chromatin"/>
    <property type="evidence" value="ECO:0007669"/>
    <property type="project" value="TreeGrafter"/>
</dbReference>
<evidence type="ECO:0000256" key="2">
    <source>
        <dbReference type="ARBA" id="ARBA00023242"/>
    </source>
</evidence>
<organism evidence="5">
    <name type="scientific">Emiliania huxleyi</name>
    <name type="common">Coccolithophore</name>
    <name type="synonym">Pontosphaera huxleyi</name>
    <dbReference type="NCBI Taxonomy" id="2903"/>
    <lineage>
        <taxon>Eukaryota</taxon>
        <taxon>Haptista</taxon>
        <taxon>Haptophyta</taxon>
        <taxon>Prymnesiophyceae</taxon>
        <taxon>Isochrysidales</taxon>
        <taxon>Noelaerhabdaceae</taxon>
        <taxon>Emiliania</taxon>
    </lineage>
</organism>
<name>A0A7S3RZ98_EMIHU</name>
<comment type="subcellular location">
    <subcellularLocation>
        <location evidence="1">Nucleus</location>
    </subcellularLocation>
</comment>